<evidence type="ECO:0000259" key="2">
    <source>
        <dbReference type="Pfam" id="PF25583"/>
    </source>
</evidence>
<evidence type="ECO:0000313" key="4">
    <source>
        <dbReference type="EMBL" id="QDM10619.1"/>
    </source>
</evidence>
<feature type="domain" description="WYL" evidence="1">
    <location>
        <begin position="118"/>
        <end position="185"/>
    </location>
</feature>
<dbReference type="EMBL" id="QRVZ01000002">
    <property type="protein sequence ID" value="RGS87448.1"/>
    <property type="molecule type" value="Genomic_DNA"/>
</dbReference>
<feature type="domain" description="WCX" evidence="2">
    <location>
        <begin position="217"/>
        <end position="291"/>
    </location>
</feature>
<reference evidence="3" key="5">
    <citation type="submission" date="2022-10" db="EMBL/GenBank/DDBJ databases">
        <title>Human gut microbiome strain richness.</title>
        <authorList>
            <person name="Chen-Liaw A."/>
        </authorList>
    </citation>
    <scope>NUCLEOTIDE SEQUENCE</scope>
    <source>
        <strain evidence="3">BSD2780120875st1_E1_BSD2780120875_150330</strain>
    </source>
</reference>
<dbReference type="InterPro" id="IPR057727">
    <property type="entry name" value="WCX_dom"/>
</dbReference>
<dbReference type="RefSeq" id="WP_032844510.1">
    <property type="nucleotide sequence ID" value="NZ_CACRTD010000025.1"/>
</dbReference>
<reference evidence="4" key="4">
    <citation type="submission" date="2019-07" db="EMBL/GenBank/DDBJ databases">
        <authorList>
            <person name="Ross B.D."/>
            <person name="Verster A.J."/>
            <person name="Radey M.C."/>
            <person name="Schmidtke D.T."/>
            <person name="Pope C.E."/>
            <person name="Hoffman L.R."/>
            <person name="Hajjar A."/>
            <person name="Peterson S.B."/>
            <person name="Borenstein E."/>
            <person name="Mougous J.D."/>
        </authorList>
    </citation>
    <scope>NUCLEOTIDE SEQUENCE</scope>
    <source>
        <strain evidence="4">3725 D1 iv</strain>
    </source>
</reference>
<dbReference type="InterPro" id="IPR026881">
    <property type="entry name" value="WYL_dom"/>
</dbReference>
<dbReference type="PANTHER" id="PTHR34580:SF9">
    <property type="entry name" value="SLL5097 PROTEIN"/>
    <property type="match status" value="1"/>
</dbReference>
<reference evidence="4" key="2">
    <citation type="journal article" date="2018" name="Nature">
        <title>Human gut bacteria contain acquired interbacterial defence systems.</title>
        <authorList>
            <person name="Ross B.D."/>
            <person name="Verster A.J."/>
            <person name="Radey M.C."/>
            <person name="Schmidtke D.T."/>
            <person name="Pope C.E."/>
            <person name="Hoffman L.R."/>
            <person name="Hajjar A."/>
            <person name="Peterson S.B."/>
            <person name="Borenstein E."/>
            <person name="Mougous J."/>
        </authorList>
    </citation>
    <scope>NUCLEOTIDE SEQUENCE</scope>
    <source>
        <strain evidence="4">3725 D1 iv</strain>
    </source>
</reference>
<reference evidence="7" key="1">
    <citation type="journal article" date="2018" name="J. Anim. Genet.">
        <title>Acquired interbacterial defense systems protect against interspecies antagonism in the human gut microbiome.</title>
        <authorList>
            <person name="Ross B.D."/>
            <person name="Verster A.J."/>
            <person name="Radey M.C."/>
            <person name="Schmidtke D.T."/>
            <person name="Pope C.E."/>
            <person name="Hoffman L.R."/>
            <person name="Hajjar A."/>
            <person name="Peterson S.B."/>
            <person name="Borenstein E."/>
            <person name="Mougous J."/>
        </authorList>
    </citation>
    <scope>NUCLEOTIDE SEQUENCE [LARGE SCALE GENOMIC DNA]</scope>
    <source>
        <strain evidence="7">3725 D1 iv</strain>
    </source>
</reference>
<dbReference type="Pfam" id="PF13280">
    <property type="entry name" value="WYL"/>
    <property type="match status" value="1"/>
</dbReference>
<name>A0A139LB83_BACOV</name>
<dbReference type="PANTHER" id="PTHR34580">
    <property type="match status" value="1"/>
</dbReference>
<evidence type="ECO:0000313" key="3">
    <source>
        <dbReference type="EMBL" id="MDC2743922.1"/>
    </source>
</evidence>
<gene>
    <name evidence="5" type="ORF">DWX70_03050</name>
    <name evidence="4" type="ORF">DYI28_19045</name>
    <name evidence="3" type="ORF">PO382_17005</name>
</gene>
<evidence type="ECO:0000313" key="6">
    <source>
        <dbReference type="Proteomes" id="UP000266492"/>
    </source>
</evidence>
<dbReference type="EMBL" id="CP041395">
    <property type="protein sequence ID" value="QDM10619.1"/>
    <property type="molecule type" value="Genomic_DNA"/>
</dbReference>
<reference evidence="5 6" key="3">
    <citation type="submission" date="2018-08" db="EMBL/GenBank/DDBJ databases">
        <title>A genome reference for cultivated species of the human gut microbiota.</title>
        <authorList>
            <person name="Zou Y."/>
            <person name="Xue W."/>
            <person name="Luo G."/>
        </authorList>
    </citation>
    <scope>NUCLEOTIDE SEQUENCE [LARGE SCALE GENOMIC DNA]</scope>
    <source>
        <strain evidence="5 6">AF20-9LB</strain>
    </source>
</reference>
<evidence type="ECO:0000313" key="5">
    <source>
        <dbReference type="EMBL" id="RGS87448.1"/>
    </source>
</evidence>
<organism evidence="5 6">
    <name type="scientific">Bacteroides ovatus</name>
    <dbReference type="NCBI Taxonomy" id="28116"/>
    <lineage>
        <taxon>Bacteria</taxon>
        <taxon>Pseudomonadati</taxon>
        <taxon>Bacteroidota</taxon>
        <taxon>Bacteroidia</taxon>
        <taxon>Bacteroidales</taxon>
        <taxon>Bacteroidaceae</taxon>
        <taxon>Bacteroides</taxon>
    </lineage>
</organism>
<protein>
    <submittedName>
        <fullName evidence="5">WYL domain-containing protein</fullName>
    </submittedName>
</protein>
<proteinExistence type="predicted"/>
<dbReference type="Proteomes" id="UP001219389">
    <property type="component" value="Unassembled WGS sequence"/>
</dbReference>
<sequence>MISKTFNRYIWLLNTLLQHRRLTFEEISCRWKDSCLGDGRPLALRTFHMHREAIAELFGVEVECDTSSYEYYISSSSQLKNDKTRQWLLNSFTVSNMIEAGRNMKDRILFEEIPEGTEYLQTVIDAMQRKKELKIDYKPFNGHQSIFHLQPYAMKVYHQRWYVVGYLKEQEGIRNIALDRILEMELTDDSFILPNDFDAEEYYAHTVGIFVNDKLKPQKVVVRVFGVHVEYMRSLPLHFSQQEIKTEHKEYSDFEYQLCLTPELTSQLLAMGEKIEVMEPIGLREEIRKRLFAAINRYK</sequence>
<dbReference type="Proteomes" id="UP000266492">
    <property type="component" value="Unassembled WGS sequence"/>
</dbReference>
<evidence type="ECO:0000259" key="1">
    <source>
        <dbReference type="Pfam" id="PF13280"/>
    </source>
</evidence>
<dbReference type="EMBL" id="JAQNZF010000024">
    <property type="protein sequence ID" value="MDC2743922.1"/>
    <property type="molecule type" value="Genomic_DNA"/>
</dbReference>
<dbReference type="PROSITE" id="PS52050">
    <property type="entry name" value="WYL"/>
    <property type="match status" value="1"/>
</dbReference>
<dbReference type="InterPro" id="IPR051534">
    <property type="entry name" value="CBASS_pafABC_assoc_protein"/>
</dbReference>
<dbReference type="Pfam" id="PF25583">
    <property type="entry name" value="WCX"/>
    <property type="match status" value="1"/>
</dbReference>
<accession>A0A139LB83</accession>
<dbReference type="Proteomes" id="UP000318823">
    <property type="component" value="Chromosome"/>
</dbReference>
<evidence type="ECO:0000313" key="7">
    <source>
        <dbReference type="Proteomes" id="UP000318823"/>
    </source>
</evidence>
<dbReference type="AlphaFoldDB" id="A0A139LB83"/>